<feature type="transmembrane region" description="Helical" evidence="2">
    <location>
        <begin position="335"/>
        <end position="355"/>
    </location>
</feature>
<keyword evidence="2" id="KW-0812">Transmembrane</keyword>
<keyword evidence="5" id="KW-1185">Reference proteome</keyword>
<evidence type="ECO:0008006" key="6">
    <source>
        <dbReference type="Google" id="ProtNLM"/>
    </source>
</evidence>
<name>A0ABT7THN3_9MICO</name>
<protein>
    <recommendedName>
        <fullName evidence="6">Bacterial Ig-like domain-containing protein</fullName>
    </recommendedName>
</protein>
<dbReference type="InterPro" id="IPR013783">
    <property type="entry name" value="Ig-like_fold"/>
</dbReference>
<comment type="caution">
    <text evidence="4">The sequence shown here is derived from an EMBL/GenBank/DDBJ whole genome shotgun (WGS) entry which is preliminary data.</text>
</comment>
<feature type="region of interest" description="Disordered" evidence="1">
    <location>
        <begin position="261"/>
        <end position="325"/>
    </location>
</feature>
<evidence type="ECO:0000313" key="4">
    <source>
        <dbReference type="EMBL" id="MDM7889093.1"/>
    </source>
</evidence>
<reference evidence="4 5" key="1">
    <citation type="submission" date="2023-06" db="EMBL/GenBank/DDBJ databases">
        <authorList>
            <person name="Feng G."/>
            <person name="Li J."/>
            <person name="Zhu H."/>
        </authorList>
    </citation>
    <scope>NUCLEOTIDE SEQUENCE [LARGE SCALE GENOMIC DNA]</scope>
    <source>
        <strain evidence="4 5">RHCJP20</strain>
    </source>
</reference>
<dbReference type="RefSeq" id="WP_289470657.1">
    <property type="nucleotide sequence ID" value="NZ_JAUCMM010000007.1"/>
</dbReference>
<dbReference type="EMBL" id="JAUCMM010000007">
    <property type="protein sequence ID" value="MDM7889093.1"/>
    <property type="molecule type" value="Genomic_DNA"/>
</dbReference>
<sequence length="365" mass="36064">MSHLRRPALVALPLLSAAAFAPLVLGTAAHAATPVDPTTDATTTLEGTLRVPGSDGFVAVADDGAQLVLDSRPAVADTVRYPAPDTTGPLVVGEHCLAAANGPGLPFAILADVSSPTACLQVRTTATAPHRVRFTADDPLSPANGLSLGLQPGGPLLALTASGGELELVTEGRVVAPALDGTELPVGSDLTGTATPGAHVVVLRDGQVLCEADAADRDADDAGRWSCTPSAALAEGTHRLELLSSTPAGQLTDPATVLVEIVGTPGPGDETGPGDDADTGGQTDPAGPASPGGSTTPGDGAVATADQASSDASAPGAPRTSARSHDRLAWTGADVTAPLLAAVGLVATGAGALVLRGRLRARARR</sequence>
<evidence type="ECO:0000313" key="5">
    <source>
        <dbReference type="Proteomes" id="UP001235720"/>
    </source>
</evidence>
<proteinExistence type="predicted"/>
<dbReference type="Proteomes" id="UP001235720">
    <property type="component" value="Unassembled WGS sequence"/>
</dbReference>
<accession>A0ABT7THN3</accession>
<gene>
    <name evidence="4" type="ORF">QUG98_11585</name>
</gene>
<dbReference type="Gene3D" id="2.60.40.10">
    <property type="entry name" value="Immunoglobulins"/>
    <property type="match status" value="1"/>
</dbReference>
<keyword evidence="3" id="KW-0732">Signal</keyword>
<organism evidence="4 5">
    <name type="scientific">Curtobacterium subtropicum</name>
    <dbReference type="NCBI Taxonomy" id="3055138"/>
    <lineage>
        <taxon>Bacteria</taxon>
        <taxon>Bacillati</taxon>
        <taxon>Actinomycetota</taxon>
        <taxon>Actinomycetes</taxon>
        <taxon>Micrococcales</taxon>
        <taxon>Microbacteriaceae</taxon>
        <taxon>Curtobacterium</taxon>
    </lineage>
</organism>
<evidence type="ECO:0000256" key="3">
    <source>
        <dbReference type="SAM" id="SignalP"/>
    </source>
</evidence>
<evidence type="ECO:0000256" key="2">
    <source>
        <dbReference type="SAM" id="Phobius"/>
    </source>
</evidence>
<evidence type="ECO:0000256" key="1">
    <source>
        <dbReference type="SAM" id="MobiDB-lite"/>
    </source>
</evidence>
<keyword evidence="2" id="KW-0472">Membrane</keyword>
<feature type="signal peptide" evidence="3">
    <location>
        <begin position="1"/>
        <end position="31"/>
    </location>
</feature>
<feature type="chain" id="PRO_5045172687" description="Bacterial Ig-like domain-containing protein" evidence="3">
    <location>
        <begin position="32"/>
        <end position="365"/>
    </location>
</feature>
<feature type="compositionally biased region" description="Low complexity" evidence="1">
    <location>
        <begin position="279"/>
        <end position="317"/>
    </location>
</feature>
<keyword evidence="2" id="KW-1133">Transmembrane helix</keyword>